<feature type="domain" description="Aminotransferase class I/classII large" evidence="4">
    <location>
        <begin position="31"/>
        <end position="360"/>
    </location>
</feature>
<sequence>MSEADRLGRYEAMLRGLERRQSLRRLSGRSGIDFASNDYIGLAASPRLKAAIAAALEAGVPVGATGSRLLRGNDPAHAALEDEAARFFGSEAALFFSGGYMANLAVIGTLPQKGDLLLMDDLIHASAHEGARAGRAEPVLFAHNDAGAAEDAIRAFRAAGGTGKVWIAAESLYSMDGDRAPLADLMALADRYDGFLLVDEAHATGVYGPDGRGLAHPFEGRENVVVLHTCGKAMGGSGALVTLPKVLADIIVNRCRPFIFATAPSPLTAVAAQAALAIMADEPERRERLAALVAHAARRLRETCGLAPSGSQILPVIVGDNGRAMALAGLLQQAGYDVRGVRPPTVPPGTARLRISLTLNADAAAVDGLFDLLGAALREQAA</sequence>
<dbReference type="EMBL" id="RCTF01000002">
    <property type="protein sequence ID" value="RLP81227.1"/>
    <property type="molecule type" value="Genomic_DNA"/>
</dbReference>
<dbReference type="Gene3D" id="3.40.640.10">
    <property type="entry name" value="Type I PLP-dependent aspartate aminotransferase-like (Major domain)"/>
    <property type="match status" value="1"/>
</dbReference>
<evidence type="ECO:0000256" key="2">
    <source>
        <dbReference type="ARBA" id="ARBA00022679"/>
    </source>
</evidence>
<dbReference type="Proteomes" id="UP000269692">
    <property type="component" value="Unassembled WGS sequence"/>
</dbReference>
<evidence type="ECO:0000259" key="4">
    <source>
        <dbReference type="Pfam" id="PF00155"/>
    </source>
</evidence>
<dbReference type="InterPro" id="IPR004839">
    <property type="entry name" value="Aminotransferase_I/II_large"/>
</dbReference>
<protein>
    <submittedName>
        <fullName evidence="5">8-amino-7-oxononanoate synthase</fullName>
    </submittedName>
</protein>
<dbReference type="GO" id="GO:0009102">
    <property type="term" value="P:biotin biosynthetic process"/>
    <property type="evidence" value="ECO:0007669"/>
    <property type="project" value="TreeGrafter"/>
</dbReference>
<organism evidence="5 6">
    <name type="scientific">Xanthobacter tagetidis</name>
    <dbReference type="NCBI Taxonomy" id="60216"/>
    <lineage>
        <taxon>Bacteria</taxon>
        <taxon>Pseudomonadati</taxon>
        <taxon>Pseudomonadota</taxon>
        <taxon>Alphaproteobacteria</taxon>
        <taxon>Hyphomicrobiales</taxon>
        <taxon>Xanthobacteraceae</taxon>
        <taxon>Xanthobacter</taxon>
    </lineage>
</organism>
<name>A0A3L7ALS5_9HYPH</name>
<dbReference type="AlphaFoldDB" id="A0A3L7ALS5"/>
<reference evidence="5 6" key="1">
    <citation type="submission" date="2018-10" db="EMBL/GenBank/DDBJ databases">
        <title>Xanthobacter tagetidis genome sequencing and assembly.</title>
        <authorList>
            <person name="Maclea K.S."/>
            <person name="Goen A.E."/>
            <person name="Fatima S.A."/>
        </authorList>
    </citation>
    <scope>NUCLEOTIDE SEQUENCE [LARGE SCALE GENOMIC DNA]</scope>
    <source>
        <strain evidence="5 6">ATCC 700314</strain>
    </source>
</reference>
<dbReference type="Pfam" id="PF00155">
    <property type="entry name" value="Aminotran_1_2"/>
    <property type="match status" value="1"/>
</dbReference>
<dbReference type="RefSeq" id="WP_121622078.1">
    <property type="nucleotide sequence ID" value="NZ_JACIIW010000003.1"/>
</dbReference>
<keyword evidence="6" id="KW-1185">Reference proteome</keyword>
<dbReference type="GO" id="GO:0030170">
    <property type="term" value="F:pyridoxal phosphate binding"/>
    <property type="evidence" value="ECO:0007669"/>
    <property type="project" value="InterPro"/>
</dbReference>
<comment type="caution">
    <text evidence="5">The sequence shown here is derived from an EMBL/GenBank/DDBJ whole genome shotgun (WGS) entry which is preliminary data.</text>
</comment>
<dbReference type="InterPro" id="IPR015421">
    <property type="entry name" value="PyrdxlP-dep_Trfase_major"/>
</dbReference>
<accession>A0A3L7ALS5</accession>
<evidence type="ECO:0000256" key="1">
    <source>
        <dbReference type="ARBA" id="ARBA00001933"/>
    </source>
</evidence>
<dbReference type="GO" id="GO:0008710">
    <property type="term" value="F:8-amino-7-oxononanoate synthase activity"/>
    <property type="evidence" value="ECO:0007669"/>
    <property type="project" value="TreeGrafter"/>
</dbReference>
<dbReference type="PANTHER" id="PTHR13693">
    <property type="entry name" value="CLASS II AMINOTRANSFERASE/8-AMINO-7-OXONONANOATE SYNTHASE"/>
    <property type="match status" value="1"/>
</dbReference>
<keyword evidence="2" id="KW-0808">Transferase</keyword>
<evidence type="ECO:0000313" key="6">
    <source>
        <dbReference type="Proteomes" id="UP000269692"/>
    </source>
</evidence>
<evidence type="ECO:0000256" key="3">
    <source>
        <dbReference type="ARBA" id="ARBA00022898"/>
    </source>
</evidence>
<proteinExistence type="predicted"/>
<gene>
    <name evidence="5" type="ORF">D9R14_04375</name>
</gene>
<dbReference type="InterPro" id="IPR015424">
    <property type="entry name" value="PyrdxlP-dep_Trfase"/>
</dbReference>
<dbReference type="OrthoDB" id="9807157at2"/>
<dbReference type="SUPFAM" id="SSF53383">
    <property type="entry name" value="PLP-dependent transferases"/>
    <property type="match status" value="1"/>
</dbReference>
<dbReference type="PANTHER" id="PTHR13693:SF100">
    <property type="entry name" value="8-AMINO-7-OXONONANOATE SYNTHASE"/>
    <property type="match status" value="1"/>
</dbReference>
<dbReference type="InterPro" id="IPR050087">
    <property type="entry name" value="AON_synthase_class-II"/>
</dbReference>
<dbReference type="InterPro" id="IPR015422">
    <property type="entry name" value="PyrdxlP-dep_Trfase_small"/>
</dbReference>
<dbReference type="Gene3D" id="3.90.1150.10">
    <property type="entry name" value="Aspartate Aminotransferase, domain 1"/>
    <property type="match status" value="1"/>
</dbReference>
<evidence type="ECO:0000313" key="5">
    <source>
        <dbReference type="EMBL" id="RLP81227.1"/>
    </source>
</evidence>
<comment type="cofactor">
    <cofactor evidence="1">
        <name>pyridoxal 5'-phosphate</name>
        <dbReference type="ChEBI" id="CHEBI:597326"/>
    </cofactor>
</comment>
<keyword evidence="3" id="KW-0663">Pyridoxal phosphate</keyword>